<sequence length="306" mass="34928">MKKQSVGGQAVIEGVMMQSKEHRAIAVRKTDGNIAIKKEDIESWVRDRKLDKVPFLRGGLIMIETMIEGVKSLNYSSEVFLGEEGEEEDKFDIFIKKIFKDKANEVIIFLSMAIAMVLSVGLFVLIPTLTGGLFASFIKNNIILNLIEGMIRICILFTYIVLVSKSEDIERVFQYHGAEHKSIHCYENDEELTVENARKYKRLHPRCGTNFLFIVMATSIILFSFFGWPNPLVRIGVRIICIPVVSGIAYEIIRMLGKYDNKITRIVAYPGMMLQYFTTKDPDDDQLEVALESLKTVLNDEKREIL</sequence>
<dbReference type="Proteomes" id="UP000767291">
    <property type="component" value="Unassembled WGS sequence"/>
</dbReference>
<feature type="transmembrane region" description="Helical" evidence="1">
    <location>
        <begin position="208"/>
        <end position="229"/>
    </location>
</feature>
<name>A0ABS4EEH5_9FIRM</name>
<keyword evidence="1" id="KW-1133">Transmembrane helix</keyword>
<feature type="transmembrane region" description="Helical" evidence="1">
    <location>
        <begin position="142"/>
        <end position="162"/>
    </location>
</feature>
<dbReference type="Pfam" id="PF07136">
    <property type="entry name" value="DUF1385"/>
    <property type="match status" value="1"/>
</dbReference>
<protein>
    <submittedName>
        <fullName evidence="2">Uncharacterized protein YqhQ</fullName>
    </submittedName>
</protein>
<dbReference type="PANTHER" id="PTHR42867:SF1">
    <property type="entry name" value="MEMBRANE PROTEIN-RELATED"/>
    <property type="match status" value="1"/>
</dbReference>
<dbReference type="RefSeq" id="WP_209457662.1">
    <property type="nucleotide sequence ID" value="NZ_BAAACS010000005.1"/>
</dbReference>
<evidence type="ECO:0000313" key="2">
    <source>
        <dbReference type="EMBL" id="MBP1856337.1"/>
    </source>
</evidence>
<proteinExistence type="predicted"/>
<dbReference type="InterPro" id="IPR010787">
    <property type="entry name" value="DUF1385"/>
</dbReference>
<keyword evidence="1" id="KW-0472">Membrane</keyword>
<dbReference type="EMBL" id="JAGGJX010000008">
    <property type="protein sequence ID" value="MBP1856337.1"/>
    <property type="molecule type" value="Genomic_DNA"/>
</dbReference>
<gene>
    <name evidence="2" type="ORF">J2Z43_002789</name>
</gene>
<reference evidence="2 3" key="1">
    <citation type="submission" date="2021-03" db="EMBL/GenBank/DDBJ databases">
        <title>Genomic Encyclopedia of Type Strains, Phase IV (KMG-IV): sequencing the most valuable type-strain genomes for metagenomic binning, comparative biology and taxonomic classification.</title>
        <authorList>
            <person name="Goeker M."/>
        </authorList>
    </citation>
    <scope>NUCLEOTIDE SEQUENCE [LARGE SCALE GENOMIC DNA]</scope>
    <source>
        <strain evidence="2 3">DSM 1289</strain>
    </source>
</reference>
<comment type="caution">
    <text evidence="2">The sequence shown here is derived from an EMBL/GenBank/DDBJ whole genome shotgun (WGS) entry which is preliminary data.</text>
</comment>
<accession>A0ABS4EEH5</accession>
<keyword evidence="3" id="KW-1185">Reference proteome</keyword>
<evidence type="ECO:0000256" key="1">
    <source>
        <dbReference type="SAM" id="Phobius"/>
    </source>
</evidence>
<feature type="transmembrane region" description="Helical" evidence="1">
    <location>
        <begin position="106"/>
        <end position="130"/>
    </location>
</feature>
<feature type="transmembrane region" description="Helical" evidence="1">
    <location>
        <begin position="235"/>
        <end position="253"/>
    </location>
</feature>
<keyword evidence="1" id="KW-0812">Transmembrane</keyword>
<evidence type="ECO:0000313" key="3">
    <source>
        <dbReference type="Proteomes" id="UP000767291"/>
    </source>
</evidence>
<dbReference type="PANTHER" id="PTHR42867">
    <property type="entry name" value="MEMBRANE PROTEIN-RELATED"/>
    <property type="match status" value="1"/>
</dbReference>
<organism evidence="2 3">
    <name type="scientific">Metaclostridioides mangenotii</name>
    <dbReference type="NCBI Taxonomy" id="1540"/>
    <lineage>
        <taxon>Bacteria</taxon>
        <taxon>Bacillati</taxon>
        <taxon>Bacillota</taxon>
        <taxon>Clostridia</taxon>
        <taxon>Peptostreptococcales</taxon>
        <taxon>Peptostreptococcaceae</taxon>
        <taxon>Metaclostridioides</taxon>
    </lineage>
</organism>